<name>A0ABR6JG38_AGRRD</name>
<protein>
    <recommendedName>
        <fullName evidence="1">MvaI/BcnI restriction endonuclease domain-containing protein</fullName>
    </recommendedName>
</protein>
<dbReference type="InterPro" id="IPR029127">
    <property type="entry name" value="MvaI_BcnI"/>
</dbReference>
<dbReference type="Pfam" id="PF15515">
    <property type="entry name" value="MvaI_BcnI"/>
    <property type="match status" value="1"/>
</dbReference>
<accession>A0ABR6JG38</accession>
<dbReference type="EMBL" id="JACIHP010000013">
    <property type="protein sequence ID" value="MBB4493486.1"/>
    <property type="molecule type" value="Genomic_DNA"/>
</dbReference>
<dbReference type="RefSeq" id="WP_135522029.1">
    <property type="nucleotide sequence ID" value="NZ_JACIGN010000010.1"/>
</dbReference>
<gene>
    <name evidence="2" type="ORF">GGE40_005340</name>
</gene>
<feature type="domain" description="MvaI/BcnI restriction endonuclease" evidence="1">
    <location>
        <begin position="179"/>
        <end position="431"/>
    </location>
</feature>
<evidence type="ECO:0000313" key="3">
    <source>
        <dbReference type="Proteomes" id="UP000534590"/>
    </source>
</evidence>
<evidence type="ECO:0000313" key="2">
    <source>
        <dbReference type="EMBL" id="MBB4493486.1"/>
    </source>
</evidence>
<keyword evidence="3" id="KW-1185">Reference proteome</keyword>
<sequence>MASSSSELLRLFVEHGADRIYAKKLAPNDNSKNQIYLGGGFGALNIIPHGEIYTDTRPMAGSKQDRPKASVRFFWLDENGQHLAPNAQLILYPDYPEVRMSGFLLGCKQAPSDLMTVRTEGRILFFGMTRQNDVLGYVVGPDNAIANEINAGQWQSVGVFLELPTAPDSKRSPKEILLAELRRIYELEWIMSQKLAADGRKLPYLAQNGGGYTLEAELGITPNGVSEPDFMGWEVKQYGVNNFTAFLPKTPVTLMTPEPTGGIYRDHGVAEFLRRFGYADKKGKPDRLNFGGVYTCAKTFHADTGLKIIVDGFDGASGTITNIDGSIALINSDDDVAASWSLKGMMAHWNRKHAQAAYVPSLFRTPPPEYSYGSRIHLCEQTDFLLFLRGFTTGTVYYDPAVKMENASTATPNIKRRSQFRIKHADITQMYHRNETVQF</sequence>
<organism evidence="2 3">
    <name type="scientific">Agrobacterium radiobacter</name>
    <dbReference type="NCBI Taxonomy" id="362"/>
    <lineage>
        <taxon>Bacteria</taxon>
        <taxon>Pseudomonadati</taxon>
        <taxon>Pseudomonadota</taxon>
        <taxon>Alphaproteobacteria</taxon>
        <taxon>Hyphomicrobiales</taxon>
        <taxon>Rhizobiaceae</taxon>
        <taxon>Rhizobium/Agrobacterium group</taxon>
        <taxon>Agrobacterium</taxon>
        <taxon>Agrobacterium tumefaciens complex</taxon>
    </lineage>
</organism>
<dbReference type="Proteomes" id="UP000534590">
    <property type="component" value="Unassembled WGS sequence"/>
</dbReference>
<comment type="caution">
    <text evidence="2">The sequence shown here is derived from an EMBL/GenBank/DDBJ whole genome shotgun (WGS) entry which is preliminary data.</text>
</comment>
<dbReference type="Gene3D" id="3.40.210.20">
    <property type="entry name" value="MvaI/BcnI restriction endonuclease, catalytic domain"/>
    <property type="match status" value="1"/>
</dbReference>
<dbReference type="InterPro" id="IPR043004">
    <property type="entry name" value="MvaI_BcnI_cat"/>
</dbReference>
<evidence type="ECO:0000259" key="1">
    <source>
        <dbReference type="Pfam" id="PF15515"/>
    </source>
</evidence>
<proteinExistence type="predicted"/>
<reference evidence="2 3" key="1">
    <citation type="submission" date="2020-08" db="EMBL/GenBank/DDBJ databases">
        <title>Genomic Encyclopedia of Type Strains, Phase IV (KMG-V): Genome sequencing to study the core and pangenomes of soil and plant-associated prokaryotes.</title>
        <authorList>
            <person name="Whitman W."/>
        </authorList>
    </citation>
    <scope>NUCLEOTIDE SEQUENCE [LARGE SCALE GENOMIC DNA]</scope>
    <source>
        <strain evidence="2 3">SEMIA 461</strain>
    </source>
</reference>